<name>A8F5K9_PSELT</name>
<gene>
    <name evidence="9" type="ordered locus">Tlet_0877</name>
</gene>
<keyword evidence="10" id="KW-1185">Reference proteome</keyword>
<dbReference type="EMBL" id="CP000812">
    <property type="protein sequence ID" value="ABV33443.1"/>
    <property type="molecule type" value="Genomic_DNA"/>
</dbReference>
<dbReference type="AlphaFoldDB" id="A8F5K9"/>
<dbReference type="PANTHER" id="PTHR36838">
    <property type="entry name" value="AUXIN EFFLUX CARRIER FAMILY PROTEIN"/>
    <property type="match status" value="1"/>
</dbReference>
<dbReference type="InterPro" id="IPR004776">
    <property type="entry name" value="Mem_transp_PIN-like"/>
</dbReference>
<feature type="transmembrane region" description="Helical" evidence="8">
    <location>
        <begin position="282"/>
        <end position="301"/>
    </location>
</feature>
<evidence type="ECO:0000313" key="9">
    <source>
        <dbReference type="EMBL" id="ABV33443.1"/>
    </source>
</evidence>
<evidence type="ECO:0000256" key="5">
    <source>
        <dbReference type="ARBA" id="ARBA00022692"/>
    </source>
</evidence>
<dbReference type="HOGENOM" id="CLU_056175_1_0_0"/>
<evidence type="ECO:0000256" key="7">
    <source>
        <dbReference type="ARBA" id="ARBA00023136"/>
    </source>
</evidence>
<dbReference type="PANTHER" id="PTHR36838:SF1">
    <property type="entry name" value="SLR1864 PROTEIN"/>
    <property type="match status" value="1"/>
</dbReference>
<dbReference type="STRING" id="416591.Tlet_0877"/>
<dbReference type="KEGG" id="tle:Tlet_0877"/>
<keyword evidence="3" id="KW-0813">Transport</keyword>
<evidence type="ECO:0000256" key="1">
    <source>
        <dbReference type="ARBA" id="ARBA00004651"/>
    </source>
</evidence>
<reference evidence="9 10" key="1">
    <citation type="submission" date="2007-08" db="EMBL/GenBank/DDBJ databases">
        <title>Complete sequence of Thermotoga lettingae TMO.</title>
        <authorList>
            <consortium name="US DOE Joint Genome Institute"/>
            <person name="Copeland A."/>
            <person name="Lucas S."/>
            <person name="Lapidus A."/>
            <person name="Barry K."/>
            <person name="Glavina del Rio T."/>
            <person name="Dalin E."/>
            <person name="Tice H."/>
            <person name="Pitluck S."/>
            <person name="Foster B."/>
            <person name="Bruce D."/>
            <person name="Schmutz J."/>
            <person name="Larimer F."/>
            <person name="Land M."/>
            <person name="Hauser L."/>
            <person name="Kyrpides N."/>
            <person name="Mikhailova N."/>
            <person name="Nelson K."/>
            <person name="Gogarten J.P."/>
            <person name="Noll K."/>
            <person name="Richardson P."/>
        </authorList>
    </citation>
    <scope>NUCLEOTIDE SEQUENCE [LARGE SCALE GENOMIC DNA]</scope>
    <source>
        <strain evidence="10">ATCC BAA-301 / DSM 14385 / NBRC 107922 / TMO</strain>
    </source>
</reference>
<dbReference type="Proteomes" id="UP000002016">
    <property type="component" value="Chromosome"/>
</dbReference>
<evidence type="ECO:0000256" key="3">
    <source>
        <dbReference type="ARBA" id="ARBA00022448"/>
    </source>
</evidence>
<dbReference type="GO" id="GO:0055085">
    <property type="term" value="P:transmembrane transport"/>
    <property type="evidence" value="ECO:0007669"/>
    <property type="project" value="InterPro"/>
</dbReference>
<comment type="similarity">
    <text evidence="2">Belongs to the auxin efflux carrier (TC 2.A.69) family.</text>
</comment>
<dbReference type="InterPro" id="IPR038770">
    <property type="entry name" value="Na+/solute_symporter_sf"/>
</dbReference>
<feature type="transmembrane region" description="Helical" evidence="8">
    <location>
        <begin position="190"/>
        <end position="209"/>
    </location>
</feature>
<dbReference type="eggNOG" id="COG0679">
    <property type="taxonomic scope" value="Bacteria"/>
</dbReference>
<evidence type="ECO:0000256" key="8">
    <source>
        <dbReference type="SAM" id="Phobius"/>
    </source>
</evidence>
<dbReference type="Gene3D" id="1.20.1530.20">
    <property type="match status" value="1"/>
</dbReference>
<sequence>MAQTVANQIFIIFLLIGLGFFIRKIKLINDGFTQGATNLIIYVTLPAMVLASMDRDFTRELALNGLIIFLLGGLMYAILSIIAFIFVKVRKINDDSKGVYLYMIIFGNVGYLGYPIMSIAFGEIGVFYAAFFNIWFNILTWTLGVKLMSKDRVSITKLLLNPGLLATLLGVVIFFLNIDLPSTVKTTLEMIGNTTVPLAMFVIGAFLADAKFSSTVKNKELYMASLMKLIAGPLLMVIILFSVELSSTIKAIPIVMSGMPSGVNTAIFARMFNRDYKLASQGVVLSTALSLITLPLLLMIIL</sequence>
<feature type="transmembrane region" description="Helical" evidence="8">
    <location>
        <begin position="127"/>
        <end position="147"/>
    </location>
</feature>
<feature type="transmembrane region" description="Helical" evidence="8">
    <location>
        <begin position="6"/>
        <end position="23"/>
    </location>
</feature>
<keyword evidence="7 8" id="KW-0472">Membrane</keyword>
<evidence type="ECO:0000256" key="6">
    <source>
        <dbReference type="ARBA" id="ARBA00022989"/>
    </source>
</evidence>
<dbReference type="OrthoDB" id="9798064at2"/>
<feature type="transmembrane region" description="Helical" evidence="8">
    <location>
        <begin position="159"/>
        <end position="178"/>
    </location>
</feature>
<feature type="transmembrane region" description="Helical" evidence="8">
    <location>
        <begin position="99"/>
        <end position="121"/>
    </location>
</feature>
<feature type="transmembrane region" description="Helical" evidence="8">
    <location>
        <begin position="65"/>
        <end position="87"/>
    </location>
</feature>
<keyword evidence="5 8" id="KW-0812">Transmembrane</keyword>
<dbReference type="GO" id="GO:0005886">
    <property type="term" value="C:plasma membrane"/>
    <property type="evidence" value="ECO:0007669"/>
    <property type="project" value="UniProtKB-SubCell"/>
</dbReference>
<evidence type="ECO:0000256" key="4">
    <source>
        <dbReference type="ARBA" id="ARBA00022475"/>
    </source>
</evidence>
<dbReference type="RefSeq" id="WP_012002924.1">
    <property type="nucleotide sequence ID" value="NC_009828.1"/>
</dbReference>
<keyword evidence="6 8" id="KW-1133">Transmembrane helix</keyword>
<proteinExistence type="inferred from homology"/>
<feature type="transmembrane region" description="Helical" evidence="8">
    <location>
        <begin position="249"/>
        <end position="270"/>
    </location>
</feature>
<feature type="transmembrane region" description="Helical" evidence="8">
    <location>
        <begin position="221"/>
        <end position="243"/>
    </location>
</feature>
<evidence type="ECO:0000313" key="10">
    <source>
        <dbReference type="Proteomes" id="UP000002016"/>
    </source>
</evidence>
<feature type="transmembrane region" description="Helical" evidence="8">
    <location>
        <begin position="35"/>
        <end position="53"/>
    </location>
</feature>
<accession>A8F5K9</accession>
<dbReference type="Pfam" id="PF03547">
    <property type="entry name" value="Mem_trans"/>
    <property type="match status" value="2"/>
</dbReference>
<evidence type="ECO:0000256" key="2">
    <source>
        <dbReference type="ARBA" id="ARBA00010145"/>
    </source>
</evidence>
<reference evidence="9 10" key="2">
    <citation type="journal article" date="2009" name="Proc. Natl. Acad. Sci. U.S.A.">
        <title>On the chimeric nature, thermophilic origin, and phylogenetic placement of the Thermotogales.</title>
        <authorList>
            <person name="Zhaxybayeva O."/>
            <person name="Swithers K.S."/>
            <person name="Lapierre P."/>
            <person name="Fournier G.P."/>
            <person name="Bickhart D.M."/>
            <person name="DeBoy R.T."/>
            <person name="Nelson K.E."/>
            <person name="Nesbo C.L."/>
            <person name="Doolittle W.F."/>
            <person name="Gogarten J.P."/>
            <person name="Noll K.M."/>
        </authorList>
    </citation>
    <scope>NUCLEOTIDE SEQUENCE [LARGE SCALE GENOMIC DNA]</scope>
    <source>
        <strain evidence="10">ATCC BAA-301 / DSM 14385 / NBRC 107922 / TMO</strain>
    </source>
</reference>
<keyword evidence="4" id="KW-1003">Cell membrane</keyword>
<protein>
    <submittedName>
        <fullName evidence="9">Auxin Efflux Carrier</fullName>
    </submittedName>
</protein>
<organism evidence="9 10">
    <name type="scientific">Pseudothermotoga lettingae (strain ATCC BAA-301 / DSM 14385 / NBRC 107922 / TMO)</name>
    <name type="common">Thermotoga lettingae</name>
    <dbReference type="NCBI Taxonomy" id="416591"/>
    <lineage>
        <taxon>Bacteria</taxon>
        <taxon>Thermotogati</taxon>
        <taxon>Thermotogota</taxon>
        <taxon>Thermotogae</taxon>
        <taxon>Thermotogales</taxon>
        <taxon>Thermotogaceae</taxon>
        <taxon>Pseudothermotoga</taxon>
    </lineage>
</organism>
<comment type="subcellular location">
    <subcellularLocation>
        <location evidence="1">Cell membrane</location>
        <topology evidence="1">Multi-pass membrane protein</topology>
    </subcellularLocation>
</comment>